<dbReference type="OrthoDB" id="159409at2"/>
<dbReference type="SUPFAM" id="SSF56784">
    <property type="entry name" value="HAD-like"/>
    <property type="match status" value="1"/>
</dbReference>
<organism evidence="1 2">
    <name type="scientific">Ammonifex thiophilus</name>
    <dbReference type="NCBI Taxonomy" id="444093"/>
    <lineage>
        <taxon>Bacteria</taxon>
        <taxon>Bacillati</taxon>
        <taxon>Bacillota</taxon>
        <taxon>Clostridia</taxon>
        <taxon>Thermoanaerobacterales</taxon>
        <taxon>Thermoanaerobacteraceae</taxon>
        <taxon>Ammonifex</taxon>
    </lineage>
</organism>
<keyword evidence="2" id="KW-1185">Reference proteome</keyword>
<dbReference type="RefSeq" id="WP_115792673.1">
    <property type="nucleotide sequence ID" value="NZ_QSLN01000007.1"/>
</dbReference>
<name>A0A3D8P332_9THEO</name>
<sequence>MLRIEVPGRGLLELNHLVLDFNGTFACDGELLPGVVERLNALAEKMTVHILTADTFGTAAEKCAPIRAKVVVLRQPLTGPEKERYVEGLDATRTVAIGNGANDVRMLRRAILGIAVLGPEGLAAEVLQAADVLVRDVNEALDLLLKPKRLIATLRL</sequence>
<dbReference type="AlphaFoldDB" id="A0A3D8P332"/>
<comment type="caution">
    <text evidence="1">The sequence shown here is derived from an EMBL/GenBank/DDBJ whole genome shotgun (WGS) entry which is preliminary data.</text>
</comment>
<gene>
    <name evidence="1" type="ORF">DXX99_06425</name>
</gene>
<dbReference type="Proteomes" id="UP000256329">
    <property type="component" value="Unassembled WGS sequence"/>
</dbReference>
<proteinExistence type="predicted"/>
<accession>A0A3D8P332</accession>
<dbReference type="EMBL" id="QSLN01000007">
    <property type="protein sequence ID" value="RDV83029.1"/>
    <property type="molecule type" value="Genomic_DNA"/>
</dbReference>
<evidence type="ECO:0000313" key="2">
    <source>
        <dbReference type="Proteomes" id="UP000256329"/>
    </source>
</evidence>
<evidence type="ECO:0000313" key="1">
    <source>
        <dbReference type="EMBL" id="RDV83029.1"/>
    </source>
</evidence>
<dbReference type="InterPro" id="IPR023214">
    <property type="entry name" value="HAD_sf"/>
</dbReference>
<protein>
    <submittedName>
        <fullName evidence="1">ATPase P</fullName>
    </submittedName>
</protein>
<dbReference type="InterPro" id="IPR036412">
    <property type="entry name" value="HAD-like_sf"/>
</dbReference>
<dbReference type="Gene3D" id="3.40.50.1000">
    <property type="entry name" value="HAD superfamily/HAD-like"/>
    <property type="match status" value="1"/>
</dbReference>
<reference evidence="1 2" key="1">
    <citation type="submission" date="2018-08" db="EMBL/GenBank/DDBJ databases">
        <title>Form III RuBisCO-mediated autotrophy in Thermodesulfobium bacteria.</title>
        <authorList>
            <person name="Toshchakov S.V."/>
            <person name="Kublanov I.V."/>
            <person name="Frolov E."/>
            <person name="Bonch-Osmolovskaya E.A."/>
            <person name="Tourova T.P."/>
            <person name="Chernych N.A."/>
            <person name="Lebedinsky A.V."/>
        </authorList>
    </citation>
    <scope>NUCLEOTIDE SEQUENCE [LARGE SCALE GENOMIC DNA]</scope>
    <source>
        <strain evidence="1 2">SR</strain>
    </source>
</reference>